<evidence type="ECO:0000313" key="1">
    <source>
        <dbReference type="EMBL" id="KKK99123.1"/>
    </source>
</evidence>
<name>A0A0F8ZZ63_9ZZZZ</name>
<organism evidence="1">
    <name type="scientific">marine sediment metagenome</name>
    <dbReference type="NCBI Taxonomy" id="412755"/>
    <lineage>
        <taxon>unclassified sequences</taxon>
        <taxon>metagenomes</taxon>
        <taxon>ecological metagenomes</taxon>
    </lineage>
</organism>
<dbReference type="EMBL" id="LAZR01045331">
    <property type="protein sequence ID" value="KKK99123.1"/>
    <property type="molecule type" value="Genomic_DNA"/>
</dbReference>
<comment type="caution">
    <text evidence="1">The sequence shown here is derived from an EMBL/GenBank/DDBJ whole genome shotgun (WGS) entry which is preliminary data.</text>
</comment>
<accession>A0A0F8ZZ63</accession>
<feature type="non-terminal residue" evidence="1">
    <location>
        <position position="1"/>
    </location>
</feature>
<protein>
    <submittedName>
        <fullName evidence="1">Uncharacterized protein</fullName>
    </submittedName>
</protein>
<sequence length="139" mass="15682">DIQKERLIRKIQKMSVSEKIKVAIKGSSEARGILSKDSNKLVILAVIDNPRITDSEIEAMSKNRSTLEDALRVIAKNRDWMKNYPIMYGMVTNPKTPPAIAMRYIPKLKKRDIELLSKNKNVSEAVRAMSKKLSKAGKG</sequence>
<reference evidence="1" key="1">
    <citation type="journal article" date="2015" name="Nature">
        <title>Complex archaea that bridge the gap between prokaryotes and eukaryotes.</title>
        <authorList>
            <person name="Spang A."/>
            <person name="Saw J.H."/>
            <person name="Jorgensen S.L."/>
            <person name="Zaremba-Niedzwiedzka K."/>
            <person name="Martijn J."/>
            <person name="Lind A.E."/>
            <person name="van Eijk R."/>
            <person name="Schleper C."/>
            <person name="Guy L."/>
            <person name="Ettema T.J."/>
        </authorList>
    </citation>
    <scope>NUCLEOTIDE SEQUENCE</scope>
</reference>
<proteinExistence type="predicted"/>
<gene>
    <name evidence="1" type="ORF">LCGC14_2635910</name>
</gene>
<dbReference type="AlphaFoldDB" id="A0A0F8ZZ63"/>